<dbReference type="GO" id="GO:0003677">
    <property type="term" value="F:DNA binding"/>
    <property type="evidence" value="ECO:0007669"/>
    <property type="project" value="UniProtKB-KW"/>
</dbReference>
<evidence type="ECO:0000256" key="16">
    <source>
        <dbReference type="SAM" id="MobiDB-lite"/>
    </source>
</evidence>
<dbReference type="InterPro" id="IPR003892">
    <property type="entry name" value="CUE"/>
</dbReference>
<evidence type="ECO:0000313" key="18">
    <source>
        <dbReference type="EMBL" id="GJJ13955.1"/>
    </source>
</evidence>
<evidence type="ECO:0000256" key="5">
    <source>
        <dbReference type="ARBA" id="ARBA00020536"/>
    </source>
</evidence>
<dbReference type="CDD" id="cd14368">
    <property type="entry name" value="CUE_DEF1_like"/>
    <property type="match status" value="1"/>
</dbReference>
<evidence type="ECO:0000256" key="9">
    <source>
        <dbReference type="ARBA" id="ARBA00022763"/>
    </source>
</evidence>
<keyword evidence="10" id="KW-0833">Ubl conjugation pathway</keyword>
<dbReference type="Proteomes" id="UP001050691">
    <property type="component" value="Unassembled WGS sequence"/>
</dbReference>
<dbReference type="InterPro" id="IPR051833">
    <property type="entry name" value="TC-DDR_regulator"/>
</dbReference>
<dbReference type="GO" id="GO:0043130">
    <property type="term" value="F:ubiquitin binding"/>
    <property type="evidence" value="ECO:0007669"/>
    <property type="project" value="InterPro"/>
</dbReference>
<evidence type="ECO:0000256" key="11">
    <source>
        <dbReference type="ARBA" id="ARBA00022843"/>
    </source>
</evidence>
<feature type="compositionally biased region" description="Low complexity" evidence="16">
    <location>
        <begin position="733"/>
        <end position="757"/>
    </location>
</feature>
<keyword evidence="15" id="KW-0539">Nucleus</keyword>
<feature type="compositionally biased region" description="Polar residues" evidence="16">
    <location>
        <begin position="867"/>
        <end position="897"/>
    </location>
</feature>
<feature type="compositionally biased region" description="Low complexity" evidence="16">
    <location>
        <begin position="919"/>
        <end position="936"/>
    </location>
</feature>
<evidence type="ECO:0000256" key="10">
    <source>
        <dbReference type="ARBA" id="ARBA00022786"/>
    </source>
</evidence>
<feature type="compositionally biased region" description="Low complexity" evidence="16">
    <location>
        <begin position="498"/>
        <end position="516"/>
    </location>
</feature>
<feature type="region of interest" description="Disordered" evidence="16">
    <location>
        <begin position="491"/>
        <end position="658"/>
    </location>
</feature>
<protein>
    <recommendedName>
        <fullName evidence="5">RNA polymerase II degradation factor 1</fullName>
    </recommendedName>
</protein>
<evidence type="ECO:0000256" key="2">
    <source>
        <dbReference type="ARBA" id="ARBA00004496"/>
    </source>
</evidence>
<evidence type="ECO:0000256" key="1">
    <source>
        <dbReference type="ARBA" id="ARBA00004123"/>
    </source>
</evidence>
<keyword evidence="6" id="KW-0158">Chromosome</keyword>
<feature type="compositionally biased region" description="Polar residues" evidence="16">
    <location>
        <begin position="522"/>
        <end position="542"/>
    </location>
</feature>
<feature type="compositionally biased region" description="Low complexity" evidence="16">
    <location>
        <begin position="597"/>
        <end position="609"/>
    </location>
</feature>
<dbReference type="PANTHER" id="PTHR16308:SF13">
    <property type="entry name" value="PROTEIN LINGERER"/>
    <property type="match status" value="1"/>
</dbReference>
<evidence type="ECO:0000256" key="3">
    <source>
        <dbReference type="ARBA" id="ARBA00004574"/>
    </source>
</evidence>
<gene>
    <name evidence="18" type="ORF">Clacol_008212</name>
</gene>
<keyword evidence="11" id="KW-0832">Ubl conjugation</keyword>
<dbReference type="InterPro" id="IPR041803">
    <property type="entry name" value="DEF1_CUE"/>
</dbReference>
<evidence type="ECO:0000256" key="4">
    <source>
        <dbReference type="ARBA" id="ARBA00005491"/>
    </source>
</evidence>
<comment type="similarity">
    <text evidence="4">Belongs to the DEF1 family.</text>
</comment>
<keyword evidence="12" id="KW-0779">Telomere</keyword>
<feature type="compositionally biased region" description="Low complexity" evidence="16">
    <location>
        <begin position="543"/>
        <end position="557"/>
    </location>
</feature>
<accession>A0AAV5AM68</accession>
<feature type="compositionally biased region" description="Low complexity" evidence="16">
    <location>
        <begin position="952"/>
        <end position="966"/>
    </location>
</feature>
<dbReference type="InterPro" id="IPR009060">
    <property type="entry name" value="UBA-like_sf"/>
</dbReference>
<dbReference type="SUPFAM" id="SSF46934">
    <property type="entry name" value="UBA-like"/>
    <property type="match status" value="1"/>
</dbReference>
<dbReference type="PANTHER" id="PTHR16308">
    <property type="entry name" value="UBIQUITIN ASSOCIATED PROTEIN 2-LIKE/LINGERER"/>
    <property type="match status" value="1"/>
</dbReference>
<keyword evidence="8" id="KW-0597">Phosphoprotein</keyword>
<evidence type="ECO:0000256" key="6">
    <source>
        <dbReference type="ARBA" id="ARBA00022454"/>
    </source>
</evidence>
<feature type="compositionally biased region" description="Low complexity" evidence="16">
    <location>
        <begin position="789"/>
        <end position="805"/>
    </location>
</feature>
<name>A0AAV5AM68_9AGAM</name>
<comment type="caution">
    <text evidence="18">The sequence shown here is derived from an EMBL/GenBank/DDBJ whole genome shotgun (WGS) entry which is preliminary data.</text>
</comment>
<evidence type="ECO:0000256" key="13">
    <source>
        <dbReference type="ARBA" id="ARBA00023125"/>
    </source>
</evidence>
<evidence type="ECO:0000256" key="7">
    <source>
        <dbReference type="ARBA" id="ARBA00022490"/>
    </source>
</evidence>
<feature type="compositionally biased region" description="Basic residues" evidence="16">
    <location>
        <begin position="75"/>
        <end position="84"/>
    </location>
</feature>
<dbReference type="Pfam" id="PF02845">
    <property type="entry name" value="CUE"/>
    <property type="match status" value="1"/>
</dbReference>
<dbReference type="PROSITE" id="PS51140">
    <property type="entry name" value="CUE"/>
    <property type="match status" value="1"/>
</dbReference>
<dbReference type="GO" id="GO:0005634">
    <property type="term" value="C:nucleus"/>
    <property type="evidence" value="ECO:0007669"/>
    <property type="project" value="UniProtKB-SubCell"/>
</dbReference>
<dbReference type="AlphaFoldDB" id="A0AAV5AM68"/>
<dbReference type="GO" id="GO:0005737">
    <property type="term" value="C:cytoplasm"/>
    <property type="evidence" value="ECO:0007669"/>
    <property type="project" value="UniProtKB-SubCell"/>
</dbReference>
<evidence type="ECO:0000256" key="15">
    <source>
        <dbReference type="ARBA" id="ARBA00023242"/>
    </source>
</evidence>
<feature type="domain" description="CUE" evidence="17">
    <location>
        <begin position="25"/>
        <end position="68"/>
    </location>
</feature>
<feature type="region of interest" description="Disordered" evidence="16">
    <location>
        <begin position="789"/>
        <end position="966"/>
    </location>
</feature>
<keyword evidence="13" id="KW-0238">DNA-binding</keyword>
<feature type="region of interest" description="Disordered" evidence="16">
    <location>
        <begin position="67"/>
        <end position="138"/>
    </location>
</feature>
<dbReference type="GO" id="GO:0000781">
    <property type="term" value="C:chromosome, telomeric region"/>
    <property type="evidence" value="ECO:0007669"/>
    <property type="project" value="UniProtKB-SubCell"/>
</dbReference>
<keyword evidence="9" id="KW-0227">DNA damage</keyword>
<feature type="region of interest" description="Disordered" evidence="16">
    <location>
        <begin position="224"/>
        <end position="295"/>
    </location>
</feature>
<reference evidence="18" key="1">
    <citation type="submission" date="2021-10" db="EMBL/GenBank/DDBJ databases">
        <title>De novo Genome Assembly of Clathrus columnatus (Basidiomycota, Fungi) Using Illumina and Nanopore Sequence Data.</title>
        <authorList>
            <person name="Ogiso-Tanaka E."/>
            <person name="Itagaki H."/>
            <person name="Hosoya T."/>
            <person name="Hosaka K."/>
        </authorList>
    </citation>
    <scope>NUCLEOTIDE SEQUENCE</scope>
    <source>
        <strain evidence="18">MO-923</strain>
    </source>
</reference>
<feature type="compositionally biased region" description="Polar residues" evidence="16">
    <location>
        <begin position="85"/>
        <end position="94"/>
    </location>
</feature>
<keyword evidence="7" id="KW-0963">Cytoplasm</keyword>
<organism evidence="18 19">
    <name type="scientific">Clathrus columnatus</name>
    <dbReference type="NCBI Taxonomy" id="1419009"/>
    <lineage>
        <taxon>Eukaryota</taxon>
        <taxon>Fungi</taxon>
        <taxon>Dikarya</taxon>
        <taxon>Basidiomycota</taxon>
        <taxon>Agaricomycotina</taxon>
        <taxon>Agaricomycetes</taxon>
        <taxon>Phallomycetidae</taxon>
        <taxon>Phallales</taxon>
        <taxon>Clathraceae</taxon>
        <taxon>Clathrus</taxon>
    </lineage>
</organism>
<feature type="compositionally biased region" description="Low complexity" evidence="16">
    <location>
        <begin position="265"/>
        <end position="278"/>
    </location>
</feature>
<feature type="region of interest" description="Disordered" evidence="16">
    <location>
        <begin position="1"/>
        <end position="22"/>
    </location>
</feature>
<evidence type="ECO:0000259" key="17">
    <source>
        <dbReference type="PROSITE" id="PS51140"/>
    </source>
</evidence>
<feature type="compositionally biased region" description="Pro residues" evidence="16">
    <location>
        <begin position="616"/>
        <end position="630"/>
    </location>
</feature>
<evidence type="ECO:0000256" key="8">
    <source>
        <dbReference type="ARBA" id="ARBA00022553"/>
    </source>
</evidence>
<keyword evidence="19" id="KW-1185">Reference proteome</keyword>
<dbReference type="GO" id="GO:0006281">
    <property type="term" value="P:DNA repair"/>
    <property type="evidence" value="ECO:0007669"/>
    <property type="project" value="UniProtKB-KW"/>
</dbReference>
<feature type="region of interest" description="Disordered" evidence="16">
    <location>
        <begin position="304"/>
        <end position="323"/>
    </location>
</feature>
<evidence type="ECO:0000256" key="14">
    <source>
        <dbReference type="ARBA" id="ARBA00023204"/>
    </source>
</evidence>
<comment type="subcellular location">
    <subcellularLocation>
        <location evidence="3">Chromosome</location>
        <location evidence="3">Telomere</location>
    </subcellularLocation>
    <subcellularLocation>
        <location evidence="2">Cytoplasm</location>
    </subcellularLocation>
    <subcellularLocation>
        <location evidence="1">Nucleus</location>
    </subcellularLocation>
</comment>
<keyword evidence="14" id="KW-0234">DNA repair</keyword>
<evidence type="ECO:0000313" key="19">
    <source>
        <dbReference type="Proteomes" id="UP001050691"/>
    </source>
</evidence>
<proteinExistence type="inferred from homology"/>
<evidence type="ECO:0000256" key="12">
    <source>
        <dbReference type="ARBA" id="ARBA00022895"/>
    </source>
</evidence>
<dbReference type="EMBL" id="BPWL01000009">
    <property type="protein sequence ID" value="GJJ13955.1"/>
    <property type="molecule type" value="Genomic_DNA"/>
</dbReference>
<sequence>MSSSYKPNAPHHTAESTTELSLNHKLQEKVSKLQELFSTWSSDDIQSVLAETAGDVELAAARISEGYAEQWGSVARKKDKKPQRSHQSTVSYSSRPDRDRQNNESRGSNRGRGRGRGGGRGASRAPPQSVHPHSKDYLANGTSVPLSITAISSLTSESVSNTAAPTAPTLSADKSITGGAGADMSVSLIPFVHDNAHAKVLHPIPIGPTVAEQEVTITELASISKSQLSAPKAPPTSKRSWAQIAKPQEKLKSSISSSLVGSQHPPSATAPAVPPAVSEQPLTPSQPIEVTTWEEPTTVPVLPTWEEESPSTLPQPSQLSLSENSITMTITTATTSDGWISTDTATSPLPPQDIWEAKPSMPPLPPSSPTHEPTWVQGQSTEEVSNTSVTTDASITPTSIAPATSITSVPVSTVSVPSKPSTPSVAHARPLSVHRSNAKFSKDQAVVISAFAGNIAPHTEKLGMQFGSLNLNGDDTFDGSITLDSETTIVLPPDAPKQDPVQSQQAQAAVQTQPQEPVQPPTHVQANQPVFTQSTSHQQPPTSVVSMQAQQATQTSQPPVPVTSFSSHPALTHQQPQHHHQSQHTYGHQQQSIHFDGPQPQGPHGSGSQNNSYFRPEPPFYHTPTPPQNAPPDHQSGYPAAFSPVGMGAGIHGHSQNLGGQNVTHLSGFGGIPGAEYNYSEGQRGFYDYVPSGFGSRVGHDEPGKGNLSLAQSNQPSSVLTSNTSQAQNTNGPQTSSTQPPTSQQNQQGYPPMQYFYPPYFQNTYHPPYPNASYSQPYVPKFPVYTQGPVGPGSAPPSGKSLGGPYNPPGSQSHLYHGQGGFDDPGSSYPHHQSSTNLGAADFQKQTPHHHHQQPQQHYGGQPNQGLQSFLSMQQSAGAAQSVGPTAQSRSGASPESTYKPYGGTVGATDKPVGIVQSGQQGRGATVQQGQQQGGSFYPGGRFGGSASTGPQHQGQQQAYAQGAEQGQFYSYQPRQQHQGVYWQ</sequence>
<feature type="region of interest" description="Disordered" evidence="16">
    <location>
        <begin position="697"/>
        <end position="757"/>
    </location>
</feature>
<feature type="compositionally biased region" description="Polar residues" evidence="16">
    <location>
        <begin position="709"/>
        <end position="732"/>
    </location>
</feature>
<feature type="compositionally biased region" description="Low complexity" evidence="16">
    <location>
        <begin position="854"/>
        <end position="866"/>
    </location>
</feature>